<feature type="transmembrane region" description="Helical" evidence="6">
    <location>
        <begin position="178"/>
        <end position="203"/>
    </location>
</feature>
<dbReference type="PANTHER" id="PTHR30086:SF20">
    <property type="entry name" value="ARGININE EXPORTER PROTEIN ARGO-RELATED"/>
    <property type="match status" value="1"/>
</dbReference>
<evidence type="ECO:0000256" key="5">
    <source>
        <dbReference type="ARBA" id="ARBA00023136"/>
    </source>
</evidence>
<dbReference type="PANTHER" id="PTHR30086">
    <property type="entry name" value="ARGININE EXPORTER PROTEIN ARGO"/>
    <property type="match status" value="1"/>
</dbReference>
<feature type="transmembrane region" description="Helical" evidence="6">
    <location>
        <begin position="147"/>
        <end position="166"/>
    </location>
</feature>
<accession>A0ABY3X7J8</accession>
<feature type="transmembrane region" description="Helical" evidence="6">
    <location>
        <begin position="6"/>
        <end position="25"/>
    </location>
</feature>
<name>A0ABY3X7J8_9GAMM</name>
<dbReference type="Pfam" id="PF01810">
    <property type="entry name" value="LysE"/>
    <property type="match status" value="1"/>
</dbReference>
<feature type="transmembrane region" description="Helical" evidence="6">
    <location>
        <begin position="37"/>
        <end position="61"/>
    </location>
</feature>
<dbReference type="InterPro" id="IPR001123">
    <property type="entry name" value="LeuE-type"/>
</dbReference>
<organism evidence="7 8">
    <name type="scientific">Ignatzschineria rhizosphaerae</name>
    <dbReference type="NCBI Taxonomy" id="2923279"/>
    <lineage>
        <taxon>Bacteria</taxon>
        <taxon>Pseudomonadati</taxon>
        <taxon>Pseudomonadota</taxon>
        <taxon>Gammaproteobacteria</taxon>
        <taxon>Cardiobacteriales</taxon>
        <taxon>Ignatzschineriaceae</taxon>
        <taxon>Ignatzschineria</taxon>
    </lineage>
</organism>
<evidence type="ECO:0000313" key="8">
    <source>
        <dbReference type="Proteomes" id="UP000829542"/>
    </source>
</evidence>
<gene>
    <name evidence="7" type="ORF">MMG00_06255</name>
</gene>
<proteinExistence type="predicted"/>
<feature type="transmembrane region" description="Helical" evidence="6">
    <location>
        <begin position="67"/>
        <end position="85"/>
    </location>
</feature>
<protein>
    <submittedName>
        <fullName evidence="7">LysE/ArgO family amino acid transporter</fullName>
    </submittedName>
</protein>
<sequence>MLEVYFEGVLLSAGLIIAIGAQNAYVLKQGVQNNHVFFVATVCFLCDFVLMSLGILGVGTFVAQNQVLQLLLAGGGMLYILWFALQSFLSIRQTQSMELRRADAPGTVKAAVIGALAITLLNPHVYLDTVVIIGGIAGTLEAEHKPLFLLGVLTSSAIWFYGLAYGARKLAPIFRKPLTWQILNFLIGLMMLFIAYQLGLFIFESLT</sequence>
<dbReference type="RefSeq" id="WP_242152963.1">
    <property type="nucleotide sequence ID" value="NZ_CP093379.1"/>
</dbReference>
<evidence type="ECO:0000313" key="7">
    <source>
        <dbReference type="EMBL" id="UNM97442.1"/>
    </source>
</evidence>
<evidence type="ECO:0000256" key="4">
    <source>
        <dbReference type="ARBA" id="ARBA00022989"/>
    </source>
</evidence>
<keyword evidence="4 6" id="KW-1133">Transmembrane helix</keyword>
<evidence type="ECO:0000256" key="2">
    <source>
        <dbReference type="ARBA" id="ARBA00022475"/>
    </source>
</evidence>
<feature type="transmembrane region" description="Helical" evidence="6">
    <location>
        <begin position="106"/>
        <end position="127"/>
    </location>
</feature>
<dbReference type="Proteomes" id="UP000829542">
    <property type="component" value="Chromosome"/>
</dbReference>
<keyword evidence="8" id="KW-1185">Reference proteome</keyword>
<evidence type="ECO:0000256" key="6">
    <source>
        <dbReference type="SAM" id="Phobius"/>
    </source>
</evidence>
<keyword evidence="2" id="KW-1003">Cell membrane</keyword>
<evidence type="ECO:0000256" key="1">
    <source>
        <dbReference type="ARBA" id="ARBA00004651"/>
    </source>
</evidence>
<reference evidence="7 8" key="1">
    <citation type="submission" date="2022-03" db="EMBL/GenBank/DDBJ databases">
        <title>Ignatzschineria rhizosphaerae HR5S32.</title>
        <authorList>
            <person name="Sun J.Q."/>
            <person name="Feng J.Y."/>
        </authorList>
    </citation>
    <scope>NUCLEOTIDE SEQUENCE [LARGE SCALE GENOMIC DNA]</scope>
    <source>
        <strain evidence="7 8">HR5S32</strain>
    </source>
</reference>
<dbReference type="EMBL" id="CP093379">
    <property type="protein sequence ID" value="UNM97442.1"/>
    <property type="molecule type" value="Genomic_DNA"/>
</dbReference>
<comment type="subcellular location">
    <subcellularLocation>
        <location evidence="1">Cell membrane</location>
        <topology evidence="1">Multi-pass membrane protein</topology>
    </subcellularLocation>
</comment>
<keyword evidence="5 6" id="KW-0472">Membrane</keyword>
<keyword evidence="3 6" id="KW-0812">Transmembrane</keyword>
<evidence type="ECO:0000256" key="3">
    <source>
        <dbReference type="ARBA" id="ARBA00022692"/>
    </source>
</evidence>